<evidence type="ECO:0000259" key="2">
    <source>
        <dbReference type="Pfam" id="PF13166"/>
    </source>
</evidence>
<sequence length="769" mass="90170">MISRFDYIKNFGIYKNFIWDNSHEIVEFKEKNIIYGWNYSGKTTFSRIFSALRDGEIFSDYSDGDFKVTCSDKTTYLVSDLKEFPHKVLVFNSDYVRENLRWELDDEINAIYFDVGDKAKRATRIEELEGFIIAIEGDDKVKGKKEPFLEDVSAFEEFDQSLFTKESRRIKNDVFSSLIDFNKGHFKKQIPFVLQDLNSFLLKKIEVSKISKTVKIEEPKPEISLVEYDLAINSIIGSVNDILESEPKKSDLIPVLEKNPQAFDWVQEGIPLNNANTNCLFCDNLITTNRMSLLNKFYENEGSKLKEKSKHVFKLIDSERKKVEELNFPNSVQEINEGFQESFLKKKKSVEKKLNQYTRKLNTLSKLINNKISKQLYNKIDPTSEMDISKLKDELEALNQILKDNNTFSADFQNLIQRERLKYINHLVAKYLKDNKYQVKEKKHAKALEEIEKLDTKVLGYQREIDRLRALNDSGEEGCQQFNYFIQSFLSKEDIEIKFDESKGKFTLHRGTEIARNLSEGEKMAISFSHFLVTLKSIDEKKELKDYILFIDDPMSSLDGNHIFQINALLKDFLYTQVQNPQNPSQKMWEQKCLQLFISTHNYEFFNLLKEMPTIRGFGYEKKNKKESRYFIERKVNESSIETLPAVYDSFKSEYHFLFKEINDFNENPSPSTSDRLLLMPNILRRFLEIYTLAKYPSKDEVDERATEIFGPVASKRICKPFHYFSHFNNIDRIGKQSEFLADVSAACKELIKQVKKDKQHYKALQSVL</sequence>
<dbReference type="Gene3D" id="3.40.50.300">
    <property type="entry name" value="P-loop containing nucleotide triphosphate hydrolases"/>
    <property type="match status" value="1"/>
</dbReference>
<reference evidence="3 4" key="1">
    <citation type="submission" date="2014-04" db="EMBL/GenBank/DDBJ databases">
        <title>Whole genome of Muricauda olearia.</title>
        <authorList>
            <person name="Zhang X.-H."/>
            <person name="Tang K."/>
        </authorList>
    </citation>
    <scope>NUCLEOTIDE SEQUENCE [LARGE SCALE GENOMIC DNA]</scope>
    <source>
        <strain evidence="3 4">Th120</strain>
    </source>
</reference>
<dbReference type="InterPro" id="IPR027417">
    <property type="entry name" value="P-loop_NTPase"/>
</dbReference>
<dbReference type="Proteomes" id="UP000290261">
    <property type="component" value="Unassembled WGS sequence"/>
</dbReference>
<gene>
    <name evidence="3" type="ORF">DN53_05500</name>
</gene>
<feature type="coiled-coil region" evidence="1">
    <location>
        <begin position="437"/>
        <end position="471"/>
    </location>
</feature>
<evidence type="ECO:0000313" key="4">
    <source>
        <dbReference type="Proteomes" id="UP000290261"/>
    </source>
</evidence>
<name>A0A444VHZ6_9FLAO</name>
<dbReference type="InterPro" id="IPR026866">
    <property type="entry name" value="CR006_AAA"/>
</dbReference>
<feature type="domain" description="Protein CR006 P-loop" evidence="2">
    <location>
        <begin position="11"/>
        <end position="747"/>
    </location>
</feature>
<dbReference type="PANTHER" id="PTHR32182:SF22">
    <property type="entry name" value="ATP-DEPENDENT ENDONUCLEASE, OLD FAMILY-RELATED"/>
    <property type="match status" value="1"/>
</dbReference>
<dbReference type="Pfam" id="PF13166">
    <property type="entry name" value="AAA_13"/>
    <property type="match status" value="1"/>
</dbReference>
<dbReference type="AlphaFoldDB" id="A0A444VHZ6"/>
<evidence type="ECO:0000256" key="1">
    <source>
        <dbReference type="SAM" id="Coils"/>
    </source>
</evidence>
<dbReference type="PANTHER" id="PTHR32182">
    <property type="entry name" value="DNA REPLICATION AND REPAIR PROTEIN RECF"/>
    <property type="match status" value="1"/>
</dbReference>
<evidence type="ECO:0000313" key="3">
    <source>
        <dbReference type="EMBL" id="RYC50379.1"/>
    </source>
</evidence>
<proteinExistence type="predicted"/>
<comment type="caution">
    <text evidence="3">The sequence shown here is derived from an EMBL/GenBank/DDBJ whole genome shotgun (WGS) entry which is preliminary data.</text>
</comment>
<dbReference type="RefSeq" id="WP_129655966.1">
    <property type="nucleotide sequence ID" value="NZ_ML142914.1"/>
</dbReference>
<dbReference type="EMBL" id="JJMP01000010">
    <property type="protein sequence ID" value="RYC50379.1"/>
    <property type="molecule type" value="Genomic_DNA"/>
</dbReference>
<dbReference type="GO" id="GO:0000731">
    <property type="term" value="P:DNA synthesis involved in DNA repair"/>
    <property type="evidence" value="ECO:0007669"/>
    <property type="project" value="TreeGrafter"/>
</dbReference>
<dbReference type="GO" id="GO:0006302">
    <property type="term" value="P:double-strand break repair"/>
    <property type="evidence" value="ECO:0007669"/>
    <property type="project" value="TreeGrafter"/>
</dbReference>
<accession>A0A444VHZ6</accession>
<dbReference type="SUPFAM" id="SSF52540">
    <property type="entry name" value="P-loop containing nucleoside triphosphate hydrolases"/>
    <property type="match status" value="1"/>
</dbReference>
<keyword evidence="1" id="KW-0175">Coiled coil</keyword>
<keyword evidence="4" id="KW-1185">Reference proteome</keyword>
<organism evidence="3 4">
    <name type="scientific">Flagellimonas olearia</name>
    <dbReference type="NCBI Taxonomy" id="552546"/>
    <lineage>
        <taxon>Bacteria</taxon>
        <taxon>Pseudomonadati</taxon>
        <taxon>Bacteroidota</taxon>
        <taxon>Flavobacteriia</taxon>
        <taxon>Flavobacteriales</taxon>
        <taxon>Flavobacteriaceae</taxon>
        <taxon>Flagellimonas</taxon>
    </lineage>
</organism>
<protein>
    <recommendedName>
        <fullName evidence="2">Protein CR006 P-loop domain-containing protein</fullName>
    </recommendedName>
</protein>